<feature type="transmembrane region" description="Helical" evidence="3">
    <location>
        <begin position="342"/>
        <end position="360"/>
    </location>
</feature>
<feature type="transmembrane region" description="Helical" evidence="3">
    <location>
        <begin position="303"/>
        <end position="336"/>
    </location>
</feature>
<keyword evidence="3" id="KW-1133">Transmembrane helix</keyword>
<sequence>MFIFIISIVLLLISGFPYLYYLLGIKFGKKTLPVTVLNEDQYPPVSVIISAYNEEKIIAERLENLIEGGYSLEKFELIFIDDNSSDNTKKLAESKLADLGVNYRIFSNDSRKGTNRSYNFALGIAENNIVVTTDANKFFEKDALRVLISRLLSDDRIAAVCAETKPFAKSAKERTGGMESVYRGFYGRMCDWESANDSTYNFNGSLVAFKKDIIGSIKENKGADDANTAFEAIRKGYRAAYVMDAVIYEKIPPNIHKQYKQKVRRAKRLIEATLSNLDLLGEKRIFSRRFYPVRIMMYVTSPFLFLLGTVLFFISLFIFNAIAATLLLVLLLLFVYAKKSSFISSFIINQIYLLLGLLNIRKDMRTWESTSV</sequence>
<dbReference type="AlphaFoldDB" id="E1RDH9"/>
<dbReference type="InterPro" id="IPR029044">
    <property type="entry name" value="Nucleotide-diphossugar_trans"/>
</dbReference>
<dbReference type="PANTHER" id="PTHR43630:SF1">
    <property type="entry name" value="POLY-BETA-1,6-N-ACETYL-D-GLUCOSAMINE SYNTHASE"/>
    <property type="match status" value="1"/>
</dbReference>
<protein>
    <submittedName>
        <fullName evidence="5">Glycosyl transferase family 2</fullName>
    </submittedName>
</protein>
<feature type="transmembrane region" description="Helical" evidence="3">
    <location>
        <begin position="6"/>
        <end position="23"/>
    </location>
</feature>
<dbReference type="OrthoDB" id="43988at2157"/>
<evidence type="ECO:0000313" key="6">
    <source>
        <dbReference type="Proteomes" id="UP000006565"/>
    </source>
</evidence>
<dbReference type="EMBL" id="CP002117">
    <property type="protein sequence ID" value="ADN34863.1"/>
    <property type="molecule type" value="Genomic_DNA"/>
</dbReference>
<dbReference type="InterPro" id="IPR001173">
    <property type="entry name" value="Glyco_trans_2-like"/>
</dbReference>
<evidence type="ECO:0000256" key="1">
    <source>
        <dbReference type="ARBA" id="ARBA00022676"/>
    </source>
</evidence>
<keyword evidence="3" id="KW-0812">Transmembrane</keyword>
<evidence type="ECO:0000256" key="3">
    <source>
        <dbReference type="SAM" id="Phobius"/>
    </source>
</evidence>
<keyword evidence="1" id="KW-0328">Glycosyltransferase</keyword>
<dbReference type="GO" id="GO:0016757">
    <property type="term" value="F:glycosyltransferase activity"/>
    <property type="evidence" value="ECO:0007669"/>
    <property type="project" value="UniProtKB-KW"/>
</dbReference>
<name>E1RDH9_METP4</name>
<dbReference type="Gene3D" id="3.90.550.10">
    <property type="entry name" value="Spore Coat Polysaccharide Biosynthesis Protein SpsA, Chain A"/>
    <property type="match status" value="1"/>
</dbReference>
<proteinExistence type="predicted"/>
<organism evidence="5 6">
    <name type="scientific">Methanolacinia petrolearia (strain DSM 11571 / OCM 486 / SEBR 4847)</name>
    <name type="common">Methanoplanus petrolearius</name>
    <dbReference type="NCBI Taxonomy" id="679926"/>
    <lineage>
        <taxon>Archaea</taxon>
        <taxon>Methanobacteriati</taxon>
        <taxon>Methanobacteriota</taxon>
        <taxon>Stenosarchaea group</taxon>
        <taxon>Methanomicrobia</taxon>
        <taxon>Methanomicrobiales</taxon>
        <taxon>Methanomicrobiaceae</taxon>
        <taxon>Methanolacinia</taxon>
    </lineage>
</organism>
<dbReference type="eggNOG" id="arCOG01389">
    <property type="taxonomic scope" value="Archaea"/>
</dbReference>
<evidence type="ECO:0000259" key="4">
    <source>
        <dbReference type="Pfam" id="PF00535"/>
    </source>
</evidence>
<dbReference type="CAZy" id="GT2">
    <property type="family name" value="Glycosyltransferase Family 2"/>
</dbReference>
<evidence type="ECO:0000256" key="2">
    <source>
        <dbReference type="ARBA" id="ARBA00022679"/>
    </source>
</evidence>
<dbReference type="PANTHER" id="PTHR43630">
    <property type="entry name" value="POLY-BETA-1,6-N-ACETYL-D-GLUCOSAMINE SYNTHASE"/>
    <property type="match status" value="1"/>
</dbReference>
<dbReference type="KEGG" id="mpi:Mpet_0082"/>
<keyword evidence="2 5" id="KW-0808">Transferase</keyword>
<dbReference type="HOGENOM" id="CLU_062567_0_0_2"/>
<dbReference type="Proteomes" id="UP000006565">
    <property type="component" value="Chromosome"/>
</dbReference>
<dbReference type="Pfam" id="PF00535">
    <property type="entry name" value="Glycos_transf_2"/>
    <property type="match status" value="1"/>
</dbReference>
<keyword evidence="6" id="KW-1185">Reference proteome</keyword>
<keyword evidence="3" id="KW-0472">Membrane</keyword>
<dbReference type="SUPFAM" id="SSF53448">
    <property type="entry name" value="Nucleotide-diphospho-sugar transferases"/>
    <property type="match status" value="1"/>
</dbReference>
<evidence type="ECO:0000313" key="5">
    <source>
        <dbReference type="EMBL" id="ADN34863.1"/>
    </source>
</evidence>
<accession>E1RDH9</accession>
<gene>
    <name evidence="5" type="ordered locus">Mpet_0082</name>
</gene>
<feature type="domain" description="Glycosyltransferase 2-like" evidence="4">
    <location>
        <begin position="46"/>
        <end position="176"/>
    </location>
</feature>
<dbReference type="STRING" id="679926.Mpet_0082"/>
<reference evidence="5 6" key="1">
    <citation type="journal article" date="2010" name="Stand. Genomic Sci.">
        <title>Complete genome sequence of Methanoplanus petrolearius type strain (SEBR 4847).</title>
        <authorList>
            <person name="Brambilla E."/>
            <person name="Djao O.D."/>
            <person name="Daligault H."/>
            <person name="Lapidus A."/>
            <person name="Lucas S."/>
            <person name="Hammon N."/>
            <person name="Nolan M."/>
            <person name="Tice H."/>
            <person name="Cheng J.F."/>
            <person name="Han C."/>
            <person name="Tapia R."/>
            <person name="Goodwin L."/>
            <person name="Pitluck S."/>
            <person name="Liolios K."/>
            <person name="Ivanova N."/>
            <person name="Mavromatis K."/>
            <person name="Mikhailova N."/>
            <person name="Pati A."/>
            <person name="Chen A."/>
            <person name="Palaniappan K."/>
            <person name="Land M."/>
            <person name="Hauser L."/>
            <person name="Chang Y.J."/>
            <person name="Jeffries C.D."/>
            <person name="Rohde M."/>
            <person name="Spring S."/>
            <person name="Sikorski J."/>
            <person name="Goker M."/>
            <person name="Woyke T."/>
            <person name="Bristow J."/>
            <person name="Eisen J.A."/>
            <person name="Markowitz V."/>
            <person name="Hugenholtz P."/>
            <person name="Kyrpides N.C."/>
            <person name="Klenk H.P."/>
        </authorList>
    </citation>
    <scope>NUCLEOTIDE SEQUENCE [LARGE SCALE GENOMIC DNA]</scope>
    <source>
        <strain evidence="6">DSM 11571 / OCM 486 / SEBR 4847</strain>
    </source>
</reference>